<dbReference type="AlphaFoldDB" id="A0A6G0WKZ1"/>
<protein>
    <submittedName>
        <fullName evidence="2">Uncharacterized protein</fullName>
    </submittedName>
</protein>
<gene>
    <name evidence="2" type="ORF">Ae201684_014145</name>
</gene>
<feature type="compositionally biased region" description="Polar residues" evidence="1">
    <location>
        <begin position="1015"/>
        <end position="1030"/>
    </location>
</feature>
<keyword evidence="3" id="KW-1185">Reference proteome</keyword>
<name>A0A6G0WKZ1_9STRA</name>
<sequence>MEAAQRLLDSIADDPEAVKDYLVALHSSEISDLVHALPTVQHHHDAMDLVQFLVQLSSHRDVMMQIIRLILDKKLSSRWATELCMCYMTYTDTLMGSTDVLADEVQTTVNNVLELLNDALQQGPSNRDATNFQAVLDSIPTLVSLGQTSSKTFAKILDAILALSWSVESFTCLLSLCRTISSQLLPRHHEHLQDLLSSYMPNLSSQTSYSFWHDCLLACFDLSGDLEWIRLARTCIQLVPLTLHREMDFFLQTLFQHTPSFIERWHQTIDPAELSAWDYTLFLHALHASQPLFKHVVRDTMYHRLTVSLLEAFKHCQTLDATVRGMLVHAKPWKGRVLLDLARLWLDSSIISDLVLVIFQEVAELRQEILMWILTGFDASSEAHIDLFAQLLQKLTSNHARELQPHIHELQERITHSFQSAPTVAATRLVEACQPLVFSTPAYYHFLMVFLRKQLVSPSPDFAIRHWCLILASPSCTSLQIEDISSCLNDALYLAPCRHIVLAYLETLEDLAPFEAALVHCLAALVEVDDKEVVLHIENLDKHSGFILHQSLDFLMNLSPTSRALALEVRNQICQLVGRSHCRSFLASFSKESDRVIATAFYAALAQFQSKMMPLRCVLLTQLPPDVVDTAISTSMLLESIDNCCTHWTFWCFAQLDRRQLSSLTIAQTELLARHAVEKYVHWHSTTSLIEQDVHPMAELKIPARKSLRPHDLLTQLLRLWKPLHLANAMTPDLWHVETWKPVSKALLQQLDGLLESQSHVGLCQAILDYLGYLLTEVDETLRSRTVSRVYRLFCAHVVSSTKVIQGLLDVAWLEPNRELHLRRVYTILMESQGQNGADDDDDDDADYLLPAPTLASTAAQRVAYMSALKQVEEIITANSTDDGESDDDDLLKLLSVAWNNASLSFPNASRAMDSMLRRAKLSLAALLSEFDEAWPQVNSFVDICLKVGFTWRHEAAVADVSVRMQRFLLDVSSTITTGFKRRTWPKSQEVTLKQCVQAITKHVMRLSSVKGQAAASTPSAQSLIDQQPTPKRKKRPLRSRHAHIDDWLQDESGDDAYADLEDFIV</sequence>
<dbReference type="EMBL" id="VJMJ01000185">
    <property type="protein sequence ID" value="KAF0727917.1"/>
    <property type="molecule type" value="Genomic_DNA"/>
</dbReference>
<comment type="caution">
    <text evidence="2">The sequence shown here is derived from an EMBL/GenBank/DDBJ whole genome shotgun (WGS) entry which is preliminary data.</text>
</comment>
<feature type="region of interest" description="Disordered" evidence="1">
    <location>
        <begin position="1013"/>
        <end position="1041"/>
    </location>
</feature>
<organism evidence="2 3">
    <name type="scientific">Aphanomyces euteiches</name>
    <dbReference type="NCBI Taxonomy" id="100861"/>
    <lineage>
        <taxon>Eukaryota</taxon>
        <taxon>Sar</taxon>
        <taxon>Stramenopiles</taxon>
        <taxon>Oomycota</taxon>
        <taxon>Saprolegniomycetes</taxon>
        <taxon>Saprolegniales</taxon>
        <taxon>Verrucalvaceae</taxon>
        <taxon>Aphanomyces</taxon>
    </lineage>
</organism>
<evidence type="ECO:0000313" key="3">
    <source>
        <dbReference type="Proteomes" id="UP000481153"/>
    </source>
</evidence>
<dbReference type="VEuPathDB" id="FungiDB:AeMF1_014138"/>
<evidence type="ECO:0000313" key="2">
    <source>
        <dbReference type="EMBL" id="KAF0727917.1"/>
    </source>
</evidence>
<dbReference type="Proteomes" id="UP000481153">
    <property type="component" value="Unassembled WGS sequence"/>
</dbReference>
<proteinExistence type="predicted"/>
<dbReference type="SUPFAM" id="SSF48371">
    <property type="entry name" value="ARM repeat"/>
    <property type="match status" value="1"/>
</dbReference>
<accession>A0A6G0WKZ1</accession>
<reference evidence="2 3" key="1">
    <citation type="submission" date="2019-07" db="EMBL/GenBank/DDBJ databases">
        <title>Genomics analysis of Aphanomyces spp. identifies a new class of oomycete effector associated with host adaptation.</title>
        <authorList>
            <person name="Gaulin E."/>
        </authorList>
    </citation>
    <scope>NUCLEOTIDE SEQUENCE [LARGE SCALE GENOMIC DNA]</scope>
    <source>
        <strain evidence="2 3">ATCC 201684</strain>
    </source>
</reference>
<evidence type="ECO:0000256" key="1">
    <source>
        <dbReference type="SAM" id="MobiDB-lite"/>
    </source>
</evidence>
<dbReference type="InterPro" id="IPR016024">
    <property type="entry name" value="ARM-type_fold"/>
</dbReference>
<feature type="compositionally biased region" description="Basic residues" evidence="1">
    <location>
        <begin position="1031"/>
        <end position="1041"/>
    </location>
</feature>